<dbReference type="EMBL" id="JAGRRH010000004">
    <property type="protein sequence ID" value="KAG7371545.1"/>
    <property type="molecule type" value="Genomic_DNA"/>
</dbReference>
<dbReference type="GO" id="GO:0004818">
    <property type="term" value="F:glutamate-tRNA ligase activity"/>
    <property type="evidence" value="ECO:0007669"/>
    <property type="project" value="UniProtKB-EC"/>
</dbReference>
<evidence type="ECO:0000256" key="3">
    <source>
        <dbReference type="ARBA" id="ARBA00012835"/>
    </source>
</evidence>
<feature type="region of interest" description="Disordered" evidence="14">
    <location>
        <begin position="49"/>
        <end position="138"/>
    </location>
</feature>
<keyword evidence="7 13" id="KW-0547">Nucleotide-binding</keyword>
<keyword evidence="4" id="KW-0963">Cytoplasm</keyword>
<dbReference type="PANTHER" id="PTHR43097:SF5">
    <property type="entry name" value="GLUTAMATE--TRNA LIGASE"/>
    <property type="match status" value="1"/>
</dbReference>
<dbReference type="Pfam" id="PF00043">
    <property type="entry name" value="GST_C"/>
    <property type="match status" value="1"/>
</dbReference>
<dbReference type="InterPro" id="IPR050132">
    <property type="entry name" value="Gln/Glu-tRNA_Ligase"/>
</dbReference>
<dbReference type="FunFam" id="3.40.50.620:FF:000037">
    <property type="entry name" value="Glutamine--tRNA ligase cytoplasmic"/>
    <property type="match status" value="1"/>
</dbReference>
<comment type="subcellular location">
    <subcellularLocation>
        <location evidence="1">Cytoplasm</location>
    </subcellularLocation>
</comment>
<evidence type="ECO:0000313" key="16">
    <source>
        <dbReference type="EMBL" id="KAG7339172.1"/>
    </source>
</evidence>
<dbReference type="FunFam" id="2.40.240.10:FF:000004">
    <property type="entry name" value="Glutamyl-tRNA synthetase, cytoplasmic"/>
    <property type="match status" value="1"/>
</dbReference>
<keyword evidence="18" id="KW-1185">Reference proteome</keyword>
<evidence type="ECO:0000256" key="1">
    <source>
        <dbReference type="ARBA" id="ARBA00004496"/>
    </source>
</evidence>
<dbReference type="AlphaFoldDB" id="A0A9K3K939"/>
<reference evidence="16" key="2">
    <citation type="submission" date="2021-04" db="EMBL/GenBank/DDBJ databases">
        <authorList>
            <person name="Podell S."/>
        </authorList>
    </citation>
    <scope>NUCLEOTIDE SEQUENCE</scope>
    <source>
        <strain evidence="16">Hildebrandi</strain>
    </source>
</reference>
<accession>A0A9K3K939</accession>
<name>A0A9K3K939_9STRA</name>
<dbReference type="InterPro" id="IPR020059">
    <property type="entry name" value="Glu/Gln-tRNA-synth_Ib_codon-bd"/>
</dbReference>
<reference evidence="16" key="1">
    <citation type="journal article" date="2021" name="Sci. Rep.">
        <title>Diploid genomic architecture of Nitzschia inconspicua, an elite biomass production diatom.</title>
        <authorList>
            <person name="Oliver A."/>
            <person name="Podell S."/>
            <person name="Pinowska A."/>
            <person name="Traller J.C."/>
            <person name="Smith S.R."/>
            <person name="McClure R."/>
            <person name="Beliaev A."/>
            <person name="Bohutskyi P."/>
            <person name="Hill E.A."/>
            <person name="Rabines A."/>
            <person name="Zheng H."/>
            <person name="Allen L.Z."/>
            <person name="Kuo A."/>
            <person name="Grigoriev I.V."/>
            <person name="Allen A.E."/>
            <person name="Hazlebeck D."/>
            <person name="Allen E.E."/>
        </authorList>
    </citation>
    <scope>NUCLEOTIDE SEQUENCE</scope>
    <source>
        <strain evidence="16">Hildebrandi</strain>
    </source>
</reference>
<dbReference type="InterPro" id="IPR010987">
    <property type="entry name" value="Glutathione-S-Trfase_C-like"/>
</dbReference>
<dbReference type="InterPro" id="IPR049437">
    <property type="entry name" value="tRNA-synt_1c_C2"/>
</dbReference>
<dbReference type="GO" id="GO:0005829">
    <property type="term" value="C:cytosol"/>
    <property type="evidence" value="ECO:0007669"/>
    <property type="project" value="TreeGrafter"/>
</dbReference>
<evidence type="ECO:0000256" key="8">
    <source>
        <dbReference type="ARBA" id="ARBA00022840"/>
    </source>
</evidence>
<dbReference type="Pfam" id="PF20974">
    <property type="entry name" value="tRNA-synt_1c_C2"/>
    <property type="match status" value="1"/>
</dbReference>
<comment type="caution">
    <text evidence="16">The sequence shown here is derived from an EMBL/GenBank/DDBJ whole genome shotgun (WGS) entry which is preliminary data.</text>
</comment>
<dbReference type="InterPro" id="IPR020058">
    <property type="entry name" value="Glu/Gln-tRNA-synth_Ib_cat-dom"/>
</dbReference>
<dbReference type="InterPro" id="IPR004046">
    <property type="entry name" value="GST_C"/>
</dbReference>
<evidence type="ECO:0000256" key="5">
    <source>
        <dbReference type="ARBA" id="ARBA00022553"/>
    </source>
</evidence>
<evidence type="ECO:0000256" key="10">
    <source>
        <dbReference type="ARBA" id="ARBA00023146"/>
    </source>
</evidence>
<organism evidence="16 18">
    <name type="scientific">Nitzschia inconspicua</name>
    <dbReference type="NCBI Taxonomy" id="303405"/>
    <lineage>
        <taxon>Eukaryota</taxon>
        <taxon>Sar</taxon>
        <taxon>Stramenopiles</taxon>
        <taxon>Ochrophyta</taxon>
        <taxon>Bacillariophyta</taxon>
        <taxon>Bacillariophyceae</taxon>
        <taxon>Bacillariophycidae</taxon>
        <taxon>Bacillariales</taxon>
        <taxon>Bacillariaceae</taxon>
        <taxon>Nitzschia</taxon>
    </lineage>
</organism>
<evidence type="ECO:0000256" key="2">
    <source>
        <dbReference type="ARBA" id="ARBA00008927"/>
    </source>
</evidence>
<gene>
    <name evidence="17" type="ORF">IV203_020115</name>
    <name evidence="16" type="ORF">IV203_020484</name>
</gene>
<comment type="similarity">
    <text evidence="2">Belongs to the class-I aminoacyl-tRNA synthetase family. Glutamate--tRNA ligase type 2 subfamily.</text>
</comment>
<protein>
    <recommendedName>
        <fullName evidence="3">glutamate--tRNA ligase</fullName>
        <ecNumber evidence="3">6.1.1.17</ecNumber>
    </recommendedName>
    <alternativeName>
        <fullName evidence="11">Glutamyl-tRNA synthetase</fullName>
    </alternativeName>
</protein>
<dbReference type="FunFam" id="3.90.800.10:FF:000001">
    <property type="entry name" value="Glutamine--tRNA ligase"/>
    <property type="match status" value="1"/>
</dbReference>
<proteinExistence type="inferred from homology"/>
<evidence type="ECO:0000256" key="13">
    <source>
        <dbReference type="RuleBase" id="RU363037"/>
    </source>
</evidence>
<evidence type="ECO:0000256" key="12">
    <source>
        <dbReference type="ARBA" id="ARBA00048351"/>
    </source>
</evidence>
<keyword evidence="5" id="KW-0597">Phosphoprotein</keyword>
<dbReference type="OrthoDB" id="10250478at2759"/>
<evidence type="ECO:0000256" key="6">
    <source>
        <dbReference type="ARBA" id="ARBA00022598"/>
    </source>
</evidence>
<evidence type="ECO:0000256" key="7">
    <source>
        <dbReference type="ARBA" id="ARBA00022741"/>
    </source>
</evidence>
<keyword evidence="6 13" id="KW-0436">Ligase</keyword>
<evidence type="ECO:0000313" key="17">
    <source>
        <dbReference type="EMBL" id="KAG7371545.1"/>
    </source>
</evidence>
<dbReference type="EMBL" id="JAGRRH010000040">
    <property type="protein sequence ID" value="KAG7339172.1"/>
    <property type="molecule type" value="Genomic_DNA"/>
</dbReference>
<keyword evidence="9 13" id="KW-0648">Protein biosynthesis</keyword>
<dbReference type="NCBIfam" id="TIGR00463">
    <property type="entry name" value="gltX_arch"/>
    <property type="match status" value="1"/>
</dbReference>
<dbReference type="InterPro" id="IPR004526">
    <property type="entry name" value="Glu-tRNA-synth_arc/euk"/>
</dbReference>
<sequence length="902" mass="99517">MVDLDSLKADIDSIGNQIKQAKSDKLDKSVIDPLVKQLLAKKQEYADYNNGIGVDGKPFGTVSNATSSKKKDPAKAQASQEVNPENAAKKAAKKAEKAAKKAAHKAGGGGATATAADSGKKNPVGASTPPPVVPPTSVAATNTVKANTTTTSAVVDGPNVASAVSNFKVAPLQIVINPNAPKHGVMDRPYMALAVSVLTNTDVDLQITLAPRAPRAMLGLENGTLVGDLAMARFLYRRAPAGPCNVLTCTIEQEALQTSWIDYASSMTQVGVDQRLKGLAMTLEHALQTRTYLVGYSLSMADLALFAVLGWPCALTQKTAILAQLQDYPCATRWVKMLASHPALQKATQLALGDAEEAIFNHDDVLEPMVSGMNVLEGAIPGQVVTRFPPEPSGYLHIGHSKAVLLNDYYARRYKGRLIVRFDDTNPTKEKQEYQQSIVEDLELLGVHPDVVTYTSDYFGAIQAKALQLIQEGKAYMDDTPQEQMKEERANRIESKYRNSQTPEQAQQLFLDMCEGKPDTETWCLRAKIDMKSDNGTLRDPVLYRQNLTPHHRTGITYKAYPTYDLACPIVDSLEGVTHALRTTEYNDRDEQYQWLLKALGLRRVRIHAFSRVNFQYTVLSKRKLTWFVDQKLVNGWDDARMPTVRGVVRRGVQVPALKAYIYSQGASRRVVNMVWNSFWAENKKILDSSAKRYMAIDAANHVPLTVVNGPTVDSNTFLTAAFHPKDASMGERAIRISKDVILESIDVEGIVEGESIVLMRWGVVKITKVEETDGKVMAITGEFIPNGDFKTCKRKLSWMAKVSSNATVVLTEFDYLVSKDKLEETDRFEDFVNENTLATTTAVGDAGLKTLQQHDIIQLERRGFYRVDRPYISDAKPIVLFMIPDGKTKSMSGMTGKLIHH</sequence>
<evidence type="ECO:0000259" key="15">
    <source>
        <dbReference type="PROSITE" id="PS50405"/>
    </source>
</evidence>
<dbReference type="GO" id="GO:0017102">
    <property type="term" value="C:methionyl glutamyl tRNA synthetase complex"/>
    <property type="evidence" value="ECO:0007669"/>
    <property type="project" value="TreeGrafter"/>
</dbReference>
<dbReference type="InterPro" id="IPR001412">
    <property type="entry name" value="aa-tRNA-synth_I_CS"/>
</dbReference>
<dbReference type="FunFam" id="1.10.1160.10:FF:000001">
    <property type="entry name" value="Glutamine--tRNA ligase"/>
    <property type="match status" value="1"/>
</dbReference>
<dbReference type="PROSITE" id="PS00178">
    <property type="entry name" value="AA_TRNA_LIGASE_I"/>
    <property type="match status" value="1"/>
</dbReference>
<evidence type="ECO:0000256" key="9">
    <source>
        <dbReference type="ARBA" id="ARBA00022917"/>
    </source>
</evidence>
<dbReference type="Pfam" id="PF03950">
    <property type="entry name" value="tRNA-synt_1c_C"/>
    <property type="match status" value="1"/>
</dbReference>
<dbReference type="EC" id="6.1.1.17" evidence="3"/>
<comment type="catalytic activity">
    <reaction evidence="12">
        <text>tRNA(Glu) + L-glutamate + ATP = L-glutamyl-tRNA(Glu) + AMP + diphosphate</text>
        <dbReference type="Rhea" id="RHEA:23540"/>
        <dbReference type="Rhea" id="RHEA-COMP:9663"/>
        <dbReference type="Rhea" id="RHEA-COMP:9680"/>
        <dbReference type="ChEBI" id="CHEBI:29985"/>
        <dbReference type="ChEBI" id="CHEBI:30616"/>
        <dbReference type="ChEBI" id="CHEBI:33019"/>
        <dbReference type="ChEBI" id="CHEBI:78442"/>
        <dbReference type="ChEBI" id="CHEBI:78520"/>
        <dbReference type="ChEBI" id="CHEBI:456215"/>
        <dbReference type="EC" id="6.1.1.17"/>
    </reaction>
</comment>
<evidence type="ECO:0000313" key="18">
    <source>
        <dbReference type="Proteomes" id="UP000693970"/>
    </source>
</evidence>
<dbReference type="PANTHER" id="PTHR43097">
    <property type="entry name" value="GLUTAMINE-TRNA LIGASE"/>
    <property type="match status" value="1"/>
</dbReference>
<dbReference type="Proteomes" id="UP000693970">
    <property type="component" value="Unassembled WGS sequence"/>
</dbReference>
<dbReference type="PROSITE" id="PS50405">
    <property type="entry name" value="GST_CTER"/>
    <property type="match status" value="1"/>
</dbReference>
<evidence type="ECO:0000256" key="11">
    <source>
        <dbReference type="ARBA" id="ARBA00030865"/>
    </source>
</evidence>
<keyword evidence="10 13" id="KW-0030">Aminoacyl-tRNA synthetase</keyword>
<dbReference type="GO" id="GO:0005524">
    <property type="term" value="F:ATP binding"/>
    <property type="evidence" value="ECO:0007669"/>
    <property type="project" value="UniProtKB-KW"/>
</dbReference>
<evidence type="ECO:0000256" key="4">
    <source>
        <dbReference type="ARBA" id="ARBA00022490"/>
    </source>
</evidence>
<evidence type="ECO:0000256" key="14">
    <source>
        <dbReference type="SAM" id="MobiDB-lite"/>
    </source>
</evidence>
<feature type="domain" description="GST C-terminal" evidence="15">
    <location>
        <begin position="234"/>
        <end position="360"/>
    </location>
</feature>
<dbReference type="GO" id="GO:0006424">
    <property type="term" value="P:glutamyl-tRNA aminoacylation"/>
    <property type="evidence" value="ECO:0007669"/>
    <property type="project" value="InterPro"/>
</dbReference>
<dbReference type="Pfam" id="PF00749">
    <property type="entry name" value="tRNA-synt_1c"/>
    <property type="match status" value="1"/>
</dbReference>
<keyword evidence="8 13" id="KW-0067">ATP-binding</keyword>